<keyword evidence="3" id="KW-0804">Transcription</keyword>
<keyword evidence="2" id="KW-0238">DNA-binding</keyword>
<dbReference type="Gene3D" id="1.10.10.60">
    <property type="entry name" value="Homeodomain-like"/>
    <property type="match status" value="1"/>
</dbReference>
<keyword evidence="1" id="KW-0805">Transcription regulation</keyword>
<dbReference type="InterPro" id="IPR018060">
    <property type="entry name" value="HTH_AraC"/>
</dbReference>
<name>A0ABP5IPN9_9ACTN</name>
<organism evidence="5 6">
    <name type="scientific">Streptomyces albiaxialis</name>
    <dbReference type="NCBI Taxonomy" id="329523"/>
    <lineage>
        <taxon>Bacteria</taxon>
        <taxon>Bacillati</taxon>
        <taxon>Actinomycetota</taxon>
        <taxon>Actinomycetes</taxon>
        <taxon>Kitasatosporales</taxon>
        <taxon>Streptomycetaceae</taxon>
        <taxon>Streptomyces</taxon>
    </lineage>
</organism>
<accession>A0ABP5IPN9</accession>
<keyword evidence="6" id="KW-1185">Reference proteome</keyword>
<dbReference type="EMBL" id="BAAAPE010000030">
    <property type="protein sequence ID" value="GAA2104405.1"/>
    <property type="molecule type" value="Genomic_DNA"/>
</dbReference>
<evidence type="ECO:0000256" key="1">
    <source>
        <dbReference type="ARBA" id="ARBA00023015"/>
    </source>
</evidence>
<evidence type="ECO:0000259" key="4">
    <source>
        <dbReference type="PROSITE" id="PS01124"/>
    </source>
</evidence>
<evidence type="ECO:0000313" key="5">
    <source>
        <dbReference type="EMBL" id="GAA2104405.1"/>
    </source>
</evidence>
<dbReference type="InterPro" id="IPR050204">
    <property type="entry name" value="AraC_XylS_family_regulators"/>
</dbReference>
<reference evidence="6" key="1">
    <citation type="journal article" date="2019" name="Int. J. Syst. Evol. Microbiol.">
        <title>The Global Catalogue of Microorganisms (GCM) 10K type strain sequencing project: providing services to taxonomists for standard genome sequencing and annotation.</title>
        <authorList>
            <consortium name="The Broad Institute Genomics Platform"/>
            <consortium name="The Broad Institute Genome Sequencing Center for Infectious Disease"/>
            <person name="Wu L."/>
            <person name="Ma J."/>
        </authorList>
    </citation>
    <scope>NUCLEOTIDE SEQUENCE [LARGE SCALE GENOMIC DNA]</scope>
    <source>
        <strain evidence="6">JCM 15478</strain>
    </source>
</reference>
<comment type="caution">
    <text evidence="5">The sequence shown here is derived from an EMBL/GenBank/DDBJ whole genome shotgun (WGS) entry which is preliminary data.</text>
</comment>
<evidence type="ECO:0000313" key="6">
    <source>
        <dbReference type="Proteomes" id="UP001500016"/>
    </source>
</evidence>
<evidence type="ECO:0000256" key="2">
    <source>
        <dbReference type="ARBA" id="ARBA00023125"/>
    </source>
</evidence>
<dbReference type="Pfam" id="PF12833">
    <property type="entry name" value="HTH_18"/>
    <property type="match status" value="1"/>
</dbReference>
<dbReference type="SMART" id="SM00342">
    <property type="entry name" value="HTH_ARAC"/>
    <property type="match status" value="1"/>
</dbReference>
<dbReference type="InterPro" id="IPR009057">
    <property type="entry name" value="Homeodomain-like_sf"/>
</dbReference>
<protein>
    <submittedName>
        <fullName evidence="5">Helix-turn-helix transcriptional regulator</fullName>
    </submittedName>
</protein>
<dbReference type="PROSITE" id="PS01124">
    <property type="entry name" value="HTH_ARAC_FAMILY_2"/>
    <property type="match status" value="1"/>
</dbReference>
<dbReference type="Proteomes" id="UP001500016">
    <property type="component" value="Unassembled WGS sequence"/>
</dbReference>
<proteinExistence type="predicted"/>
<dbReference type="PANTHER" id="PTHR46796:SF14">
    <property type="entry name" value="TRANSCRIPTIONAL REGULATORY PROTEIN"/>
    <property type="match status" value="1"/>
</dbReference>
<sequence>MYGRTGVRAYGVRAGYGARMAVERRALLREDDVHLADVRCRHAPPGWTEPRAAAVFGLVLVRRGLVRARIDGTERLLDAASVYVERPGSEQRFAHPCGGDDYTEIVLSEPRVAAMLGGDPTVPDVAEGLVFVSRELALEHRLLLTRARRGGGAADPFETGERTAVLAGRILARTAPARAASGRPRTVAARRRLVDDARAALDAEPTLGLEALGRAVNCSPHHLSRVFSATTGLSLTRYRNRLRLARVLDRLCEGERDLRLLASELGFSDQAHMTRTVREVAGLPPGRLREVLAGDRSGSRVSPPVRPGRRIRGAAEVVEAAEAVEPTLKAGPADLADGEVPHE</sequence>
<gene>
    <name evidence="5" type="ORF">GCM10009801_80010</name>
</gene>
<evidence type="ECO:0000256" key="3">
    <source>
        <dbReference type="ARBA" id="ARBA00023163"/>
    </source>
</evidence>
<dbReference type="SUPFAM" id="SSF46689">
    <property type="entry name" value="Homeodomain-like"/>
    <property type="match status" value="1"/>
</dbReference>
<feature type="domain" description="HTH araC/xylS-type" evidence="4">
    <location>
        <begin position="191"/>
        <end position="291"/>
    </location>
</feature>
<dbReference type="PANTHER" id="PTHR46796">
    <property type="entry name" value="HTH-TYPE TRANSCRIPTIONAL ACTIVATOR RHAS-RELATED"/>
    <property type="match status" value="1"/>
</dbReference>